<feature type="transmembrane region" description="Helical" evidence="8">
    <location>
        <begin position="543"/>
        <end position="560"/>
    </location>
</feature>
<gene>
    <name evidence="10" type="ORF">MU0083_000576</name>
</gene>
<keyword evidence="4 8" id="KW-0812">Transmembrane</keyword>
<evidence type="ECO:0000256" key="5">
    <source>
        <dbReference type="ARBA" id="ARBA00022989"/>
    </source>
</evidence>
<evidence type="ECO:0000313" key="11">
    <source>
        <dbReference type="Proteomes" id="UP001190336"/>
    </source>
</evidence>
<dbReference type="PANTHER" id="PTHR33406">
    <property type="entry name" value="MEMBRANE PROTEIN MJ1562-RELATED"/>
    <property type="match status" value="1"/>
</dbReference>
<dbReference type="Gene3D" id="1.20.1640.10">
    <property type="entry name" value="Multidrug efflux transporter AcrB transmembrane domain"/>
    <property type="match status" value="2"/>
</dbReference>
<sequence>MLHRIALLALAAPRRVLAVAALIMVAAAVFGIPVADKLSAGGFQDPNSESARATQLLTEEFGQSDQQLLLLVSSPDGVDGERARAVGTELTEALQASPHVFNVTSPWTGPPSAAARLTSRDGVSGLIVANLRGGENDAQKYARDLADQLAGDRDGVTVQAGGGAMVYAQINQQNQHDLLLMESIAIPFSFVVLVWVFGGLVAAALPVLLGGLAIVGSMAVLRLITLGTDVSIFAMNLTTAMGLALAIDYTLLIINRYRDELAEGAAGDAALLRTMTTAGRTVAFSAVTVALSMAAMALFPMYFLKSFAYAGVATVTFVALAAIVVTPAAIALLGPRLDAWDLHRLIRRVLRRPEPMAVPVEQGFWYRATRFVSRHAVPIGLAVVTLLVAAGVPFLGVKWGFPDDRVLPTSASAHRVGDALRDRFADGSDREVPIVVRDADLVAPAEVDRYAAALSRVPDVLSVSAPTGTFVGGARVGDPSAAAGVADGQVLLTVSSSAPLFSEASDTQLDRLHAVPTPGRHPVLMGGLAQLNRDSVDAIIDRLPLVLGLIAAITFVLLFLLTGSVVMPLKALILNVLSLCAAFGALVWIFQDGQLGAFGTTPTGILVANVPVLLFCISFGLSMDYEVFLVSRIREYWLASGRTRADNDESVSLGVAHTARVITAAALIMSISFAALIAAQVSFMRMLGLGLTLAVLADATLIRMVLVPAFMHLMGRWNWWAPAPLARLAQRFEIREDGGGASGRHAAPPGRPAPQVPARHGAHRAARHAQKPVFSTPE</sequence>
<evidence type="ECO:0000313" key="10">
    <source>
        <dbReference type="EMBL" id="CAJ1493952.1"/>
    </source>
</evidence>
<proteinExistence type="inferred from homology"/>
<organism evidence="10 11">
    <name type="scientific">[Mycobacterium] kokjensenii</name>
    <dbReference type="NCBI Taxonomy" id="3064287"/>
    <lineage>
        <taxon>Bacteria</taxon>
        <taxon>Bacillati</taxon>
        <taxon>Actinomycetota</taxon>
        <taxon>Actinomycetes</taxon>
        <taxon>Mycobacteriales</taxon>
        <taxon>Mycobacteriaceae</taxon>
        <taxon>Mycolicibacter</taxon>
    </lineage>
</organism>
<evidence type="ECO:0000256" key="2">
    <source>
        <dbReference type="ARBA" id="ARBA00010157"/>
    </source>
</evidence>
<reference evidence="10 11" key="1">
    <citation type="submission" date="2023-08" db="EMBL/GenBank/DDBJ databases">
        <authorList>
            <person name="Folkvardsen B D."/>
            <person name="Norman A."/>
        </authorList>
    </citation>
    <scope>NUCLEOTIDE SEQUENCE [LARGE SCALE GENOMIC DNA]</scope>
    <source>
        <strain evidence="10 11">Mu0083</strain>
    </source>
</reference>
<evidence type="ECO:0000256" key="3">
    <source>
        <dbReference type="ARBA" id="ARBA00022475"/>
    </source>
</evidence>
<dbReference type="Pfam" id="PF03176">
    <property type="entry name" value="MMPL"/>
    <property type="match status" value="2"/>
</dbReference>
<name>A0ABN9MY92_9MYCO</name>
<feature type="transmembrane region" description="Helical" evidence="8">
    <location>
        <begin position="376"/>
        <end position="397"/>
    </location>
</feature>
<feature type="transmembrane region" description="Helical" evidence="8">
    <location>
        <begin position="230"/>
        <end position="254"/>
    </location>
</feature>
<evidence type="ECO:0000259" key="9">
    <source>
        <dbReference type="PROSITE" id="PS50156"/>
    </source>
</evidence>
<feature type="domain" description="SSD" evidence="9">
    <location>
        <begin position="226"/>
        <end position="332"/>
    </location>
</feature>
<feature type="transmembrane region" description="Helical" evidence="8">
    <location>
        <begin position="282"/>
        <end position="303"/>
    </location>
</feature>
<evidence type="ECO:0000256" key="6">
    <source>
        <dbReference type="ARBA" id="ARBA00023136"/>
    </source>
</evidence>
<dbReference type="InterPro" id="IPR004869">
    <property type="entry name" value="MMPL_dom"/>
</dbReference>
<protein>
    <submittedName>
        <fullName evidence="10">MMPL family transporter</fullName>
    </submittedName>
</protein>
<keyword evidence="6 8" id="KW-0472">Membrane</keyword>
<feature type="transmembrane region" description="Helical" evidence="8">
    <location>
        <begin position="178"/>
        <end position="197"/>
    </location>
</feature>
<comment type="similarity">
    <text evidence="2">Belongs to the resistance-nodulation-cell division (RND) (TC 2.A.6) family. MmpL subfamily.</text>
</comment>
<dbReference type="InterPro" id="IPR050545">
    <property type="entry name" value="Mycobact_MmpL"/>
</dbReference>
<evidence type="ECO:0000256" key="4">
    <source>
        <dbReference type="ARBA" id="ARBA00022692"/>
    </source>
</evidence>
<feature type="transmembrane region" description="Helical" evidence="8">
    <location>
        <begin position="309"/>
        <end position="334"/>
    </location>
</feature>
<keyword evidence="3" id="KW-1003">Cell membrane</keyword>
<comment type="subcellular location">
    <subcellularLocation>
        <location evidence="1">Cell membrane</location>
        <topology evidence="1">Multi-pass membrane protein</topology>
    </subcellularLocation>
</comment>
<accession>A0ABN9MY92</accession>
<evidence type="ECO:0000256" key="8">
    <source>
        <dbReference type="SAM" id="Phobius"/>
    </source>
</evidence>
<dbReference type="PROSITE" id="PS50156">
    <property type="entry name" value="SSD"/>
    <property type="match status" value="1"/>
</dbReference>
<keyword evidence="5 8" id="KW-1133">Transmembrane helix</keyword>
<evidence type="ECO:0000256" key="7">
    <source>
        <dbReference type="SAM" id="MobiDB-lite"/>
    </source>
</evidence>
<keyword evidence="11" id="KW-1185">Reference proteome</keyword>
<feature type="transmembrane region" description="Helical" evidence="8">
    <location>
        <begin position="683"/>
        <end position="706"/>
    </location>
</feature>
<dbReference type="Proteomes" id="UP001190336">
    <property type="component" value="Chromosome"/>
</dbReference>
<dbReference type="InterPro" id="IPR000731">
    <property type="entry name" value="SSD"/>
</dbReference>
<feature type="region of interest" description="Disordered" evidence="7">
    <location>
        <begin position="738"/>
        <end position="778"/>
    </location>
</feature>
<dbReference type="EMBL" id="OY726394">
    <property type="protein sequence ID" value="CAJ1493952.1"/>
    <property type="molecule type" value="Genomic_DNA"/>
</dbReference>
<feature type="transmembrane region" description="Helical" evidence="8">
    <location>
        <begin position="651"/>
        <end position="677"/>
    </location>
</feature>
<feature type="transmembrane region" description="Helical" evidence="8">
    <location>
        <begin position="572"/>
        <end position="590"/>
    </location>
</feature>
<dbReference type="SUPFAM" id="SSF82866">
    <property type="entry name" value="Multidrug efflux transporter AcrB transmembrane domain"/>
    <property type="match status" value="2"/>
</dbReference>
<dbReference type="RefSeq" id="WP_308475497.1">
    <property type="nucleotide sequence ID" value="NZ_OY726394.1"/>
</dbReference>
<feature type="compositionally biased region" description="Basic residues" evidence="7">
    <location>
        <begin position="760"/>
        <end position="770"/>
    </location>
</feature>
<dbReference type="PANTHER" id="PTHR33406:SF11">
    <property type="entry name" value="MEMBRANE PROTEIN SCO6666-RELATED"/>
    <property type="match status" value="1"/>
</dbReference>
<feature type="transmembrane region" description="Helical" evidence="8">
    <location>
        <begin position="204"/>
        <end position="224"/>
    </location>
</feature>
<evidence type="ECO:0000256" key="1">
    <source>
        <dbReference type="ARBA" id="ARBA00004651"/>
    </source>
</evidence>